<proteinExistence type="predicted"/>
<keyword evidence="2" id="KW-1185">Reference proteome</keyword>
<dbReference type="Proteomes" id="UP000784294">
    <property type="component" value="Unassembled WGS sequence"/>
</dbReference>
<evidence type="ECO:0000313" key="2">
    <source>
        <dbReference type="Proteomes" id="UP000784294"/>
    </source>
</evidence>
<dbReference type="EMBL" id="CAAALY010031602">
    <property type="protein sequence ID" value="VEL17213.1"/>
    <property type="molecule type" value="Genomic_DNA"/>
</dbReference>
<gene>
    <name evidence="1" type="ORF">PXEA_LOCUS10653</name>
</gene>
<accession>A0A3S5FD82</accession>
<protein>
    <submittedName>
        <fullName evidence="1">Uncharacterized protein</fullName>
    </submittedName>
</protein>
<sequence>MPAFAIQLCLLEPTRIPPITTGSGQHLIPVLPPTLPTGVSDCISGESIHNSNQELQRKNWHESQYFVSVEPSRIASEEVSNIPASENSLTLLGVKLADQVSPPNLIAITNTATTVTTAFSKSHVSLNKFVLKHIFCVSC</sequence>
<reference evidence="1" key="1">
    <citation type="submission" date="2018-11" db="EMBL/GenBank/DDBJ databases">
        <authorList>
            <consortium name="Pathogen Informatics"/>
        </authorList>
    </citation>
    <scope>NUCLEOTIDE SEQUENCE</scope>
</reference>
<dbReference type="AlphaFoldDB" id="A0A3S5FD82"/>
<comment type="caution">
    <text evidence="1">The sequence shown here is derived from an EMBL/GenBank/DDBJ whole genome shotgun (WGS) entry which is preliminary data.</text>
</comment>
<evidence type="ECO:0000313" key="1">
    <source>
        <dbReference type="EMBL" id="VEL17213.1"/>
    </source>
</evidence>
<organism evidence="1 2">
    <name type="scientific">Protopolystoma xenopodis</name>
    <dbReference type="NCBI Taxonomy" id="117903"/>
    <lineage>
        <taxon>Eukaryota</taxon>
        <taxon>Metazoa</taxon>
        <taxon>Spiralia</taxon>
        <taxon>Lophotrochozoa</taxon>
        <taxon>Platyhelminthes</taxon>
        <taxon>Monogenea</taxon>
        <taxon>Polyopisthocotylea</taxon>
        <taxon>Polystomatidea</taxon>
        <taxon>Polystomatidae</taxon>
        <taxon>Protopolystoma</taxon>
    </lineage>
</organism>
<name>A0A3S5FD82_9PLAT</name>